<dbReference type="InterPro" id="IPR024167">
    <property type="entry name" value="Cytochrome_c4-like"/>
</dbReference>
<dbReference type="RefSeq" id="WP_092997545.1">
    <property type="nucleotide sequence ID" value="NZ_FMWD01000007.1"/>
</dbReference>
<evidence type="ECO:0000256" key="4">
    <source>
        <dbReference type="ARBA" id="ARBA00022723"/>
    </source>
</evidence>
<dbReference type="OrthoDB" id="188778at2"/>
<dbReference type="GO" id="GO:0042597">
    <property type="term" value="C:periplasmic space"/>
    <property type="evidence" value="ECO:0007669"/>
    <property type="project" value="UniProtKB-SubCell"/>
</dbReference>
<dbReference type="PANTHER" id="PTHR33751">
    <property type="entry name" value="CBB3-TYPE CYTOCHROME C OXIDASE SUBUNIT FIXP"/>
    <property type="match status" value="1"/>
</dbReference>
<feature type="signal peptide" evidence="10">
    <location>
        <begin position="1"/>
        <end position="24"/>
    </location>
</feature>
<evidence type="ECO:0000256" key="6">
    <source>
        <dbReference type="ARBA" id="ARBA00022982"/>
    </source>
</evidence>
<keyword evidence="4 9" id="KW-0479">Metal-binding</keyword>
<comment type="PTM">
    <text evidence="8">Binds 2 heme c groups covalently per subunit.</text>
</comment>
<organism evidence="12 13">
    <name type="scientific">Thiohalomonas denitrificans</name>
    <dbReference type="NCBI Taxonomy" id="415747"/>
    <lineage>
        <taxon>Bacteria</taxon>
        <taxon>Pseudomonadati</taxon>
        <taxon>Pseudomonadota</taxon>
        <taxon>Gammaproteobacteria</taxon>
        <taxon>Thiohalomonadales</taxon>
        <taxon>Thiohalomonadaceae</taxon>
        <taxon>Thiohalomonas</taxon>
    </lineage>
</organism>
<dbReference type="Proteomes" id="UP000199648">
    <property type="component" value="Unassembled WGS sequence"/>
</dbReference>
<evidence type="ECO:0000256" key="9">
    <source>
        <dbReference type="PIRSR" id="PIRSR000005-2"/>
    </source>
</evidence>
<keyword evidence="2" id="KW-0813">Transport</keyword>
<dbReference type="SUPFAM" id="SSF46626">
    <property type="entry name" value="Cytochrome c"/>
    <property type="match status" value="2"/>
</dbReference>
<dbReference type="PIRSF" id="PIRSF000005">
    <property type="entry name" value="Cytochrome_c4"/>
    <property type="match status" value="1"/>
</dbReference>
<evidence type="ECO:0000256" key="8">
    <source>
        <dbReference type="PIRSR" id="PIRSR000005-1"/>
    </source>
</evidence>
<sequence length="197" mass="21501">MKYKKVMQGALVLTGFAFGASALAATPSASMLGNSCAGCHGPNGNTEGPATPGIAGISSEYFVDVMMDYKADERPGTIMNRIAKGYTDEEIELMASYFTAQEYVPLEQEYNASAVRLGEMLHDRSCEKCHEDGGTFAEDSAILAGQPKLYLQWSMADFQAGVREMPKKMKRRMDEVEKVKGDEGFNALVDYYASQGK</sequence>
<keyword evidence="3 8" id="KW-0349">Heme</keyword>
<dbReference type="EMBL" id="FMWD01000007">
    <property type="protein sequence ID" value="SCZ63395.1"/>
    <property type="molecule type" value="Genomic_DNA"/>
</dbReference>
<evidence type="ECO:0000256" key="2">
    <source>
        <dbReference type="ARBA" id="ARBA00022448"/>
    </source>
</evidence>
<feature type="binding site" description="covalent" evidence="8">
    <location>
        <position position="126"/>
    </location>
    <ligand>
        <name>heme c</name>
        <dbReference type="ChEBI" id="CHEBI:61717"/>
        <label>2</label>
    </ligand>
</feature>
<dbReference type="PANTHER" id="PTHR33751:SF9">
    <property type="entry name" value="CYTOCHROME C4"/>
    <property type="match status" value="1"/>
</dbReference>
<feature type="domain" description="Cytochrome c" evidence="11">
    <location>
        <begin position="4"/>
        <end position="102"/>
    </location>
</feature>
<accession>A0A1G5QNH1</accession>
<dbReference type="Gene3D" id="1.10.760.10">
    <property type="entry name" value="Cytochrome c-like domain"/>
    <property type="match status" value="2"/>
</dbReference>
<dbReference type="PROSITE" id="PS51007">
    <property type="entry name" value="CYTC"/>
    <property type="match status" value="1"/>
</dbReference>
<dbReference type="GO" id="GO:0005506">
    <property type="term" value="F:iron ion binding"/>
    <property type="evidence" value="ECO:0007669"/>
    <property type="project" value="InterPro"/>
</dbReference>
<feature type="binding site" description="axial binding residue" evidence="9">
    <location>
        <position position="130"/>
    </location>
    <ligand>
        <name>heme c</name>
        <dbReference type="ChEBI" id="CHEBI:61717"/>
        <label>2</label>
    </ligand>
    <ligandPart>
        <name>Fe</name>
        <dbReference type="ChEBI" id="CHEBI:18248"/>
    </ligandPart>
</feature>
<evidence type="ECO:0000256" key="5">
    <source>
        <dbReference type="ARBA" id="ARBA00022764"/>
    </source>
</evidence>
<name>A0A1G5QNH1_9GAMM</name>
<evidence type="ECO:0000313" key="13">
    <source>
        <dbReference type="Proteomes" id="UP000199648"/>
    </source>
</evidence>
<gene>
    <name evidence="12" type="ORF">SAMN03097708_02472</name>
</gene>
<dbReference type="Pfam" id="PF00034">
    <property type="entry name" value="Cytochrom_C"/>
    <property type="match status" value="1"/>
</dbReference>
<dbReference type="GO" id="GO:0020037">
    <property type="term" value="F:heme binding"/>
    <property type="evidence" value="ECO:0007669"/>
    <property type="project" value="InterPro"/>
</dbReference>
<feature type="binding site" description="axial binding residue" evidence="9">
    <location>
        <position position="173"/>
    </location>
    <ligand>
        <name>heme c</name>
        <dbReference type="ChEBI" id="CHEBI:61717"/>
        <label>2</label>
    </ligand>
    <ligandPart>
        <name>Fe</name>
        <dbReference type="ChEBI" id="CHEBI:18248"/>
    </ligandPart>
</feature>
<dbReference type="InterPro" id="IPR009056">
    <property type="entry name" value="Cyt_c-like_dom"/>
</dbReference>
<keyword evidence="10" id="KW-0732">Signal</keyword>
<proteinExistence type="predicted"/>
<protein>
    <submittedName>
        <fullName evidence="12">Sulfide dehydrogenase (Flavocytochrome c), cytochrome c subunit</fullName>
    </submittedName>
</protein>
<comment type="subcellular location">
    <subcellularLocation>
        <location evidence="1">Periplasm</location>
    </subcellularLocation>
</comment>
<feature type="binding site" description="covalent" evidence="8">
    <location>
        <position position="129"/>
    </location>
    <ligand>
        <name>heme c</name>
        <dbReference type="ChEBI" id="CHEBI:61717"/>
        <label>2</label>
    </ligand>
</feature>
<evidence type="ECO:0000256" key="3">
    <source>
        <dbReference type="ARBA" id="ARBA00022617"/>
    </source>
</evidence>
<keyword evidence="7 9" id="KW-0408">Iron</keyword>
<keyword evidence="5" id="KW-0574">Periplasm</keyword>
<dbReference type="GO" id="GO:0009055">
    <property type="term" value="F:electron transfer activity"/>
    <property type="evidence" value="ECO:0007669"/>
    <property type="project" value="InterPro"/>
</dbReference>
<dbReference type="InterPro" id="IPR036909">
    <property type="entry name" value="Cyt_c-like_dom_sf"/>
</dbReference>
<feature type="binding site" description="axial binding residue" evidence="9">
    <location>
        <position position="79"/>
    </location>
    <ligand>
        <name>heme c</name>
        <dbReference type="ChEBI" id="CHEBI:61717"/>
        <label>1</label>
    </ligand>
    <ligandPart>
        <name>Fe</name>
        <dbReference type="ChEBI" id="CHEBI:18248"/>
    </ligandPart>
</feature>
<keyword evidence="13" id="KW-1185">Reference proteome</keyword>
<feature type="binding site" description="covalent" evidence="8">
    <location>
        <position position="36"/>
    </location>
    <ligand>
        <name>heme c</name>
        <dbReference type="ChEBI" id="CHEBI:61717"/>
        <label>1</label>
    </ligand>
</feature>
<evidence type="ECO:0000259" key="11">
    <source>
        <dbReference type="PROSITE" id="PS51007"/>
    </source>
</evidence>
<dbReference type="InterPro" id="IPR050597">
    <property type="entry name" value="Cytochrome_c_Oxidase_Subunit"/>
</dbReference>
<evidence type="ECO:0000313" key="12">
    <source>
        <dbReference type="EMBL" id="SCZ63395.1"/>
    </source>
</evidence>
<feature type="binding site" description="covalent" evidence="8">
    <location>
        <position position="39"/>
    </location>
    <ligand>
        <name>heme c</name>
        <dbReference type="ChEBI" id="CHEBI:61717"/>
        <label>1</label>
    </ligand>
</feature>
<feature type="chain" id="PRO_5011568409" evidence="10">
    <location>
        <begin position="25"/>
        <end position="197"/>
    </location>
</feature>
<feature type="binding site" description="axial binding residue" evidence="9">
    <location>
        <position position="40"/>
    </location>
    <ligand>
        <name>heme c</name>
        <dbReference type="ChEBI" id="CHEBI:61717"/>
        <label>1</label>
    </ligand>
    <ligandPart>
        <name>Fe</name>
        <dbReference type="ChEBI" id="CHEBI:18248"/>
    </ligandPart>
</feature>
<keyword evidence="6" id="KW-0249">Electron transport</keyword>
<evidence type="ECO:0000256" key="1">
    <source>
        <dbReference type="ARBA" id="ARBA00004418"/>
    </source>
</evidence>
<dbReference type="AlphaFoldDB" id="A0A1G5QNH1"/>
<evidence type="ECO:0000256" key="10">
    <source>
        <dbReference type="SAM" id="SignalP"/>
    </source>
</evidence>
<evidence type="ECO:0000256" key="7">
    <source>
        <dbReference type="ARBA" id="ARBA00023004"/>
    </source>
</evidence>
<dbReference type="STRING" id="415747.SAMN03097708_02472"/>
<reference evidence="12 13" key="1">
    <citation type="submission" date="2016-10" db="EMBL/GenBank/DDBJ databases">
        <authorList>
            <person name="de Groot N.N."/>
        </authorList>
    </citation>
    <scope>NUCLEOTIDE SEQUENCE [LARGE SCALE GENOMIC DNA]</scope>
    <source>
        <strain evidence="12 13">HLD2</strain>
    </source>
</reference>